<dbReference type="AlphaFoldDB" id="A0A8J3Q507"/>
<evidence type="ECO:0000313" key="3">
    <source>
        <dbReference type="Proteomes" id="UP000612899"/>
    </source>
</evidence>
<dbReference type="Proteomes" id="UP000612899">
    <property type="component" value="Unassembled WGS sequence"/>
</dbReference>
<dbReference type="InterPro" id="IPR051540">
    <property type="entry name" value="S-2-haloacid_dehalogenase"/>
</dbReference>
<dbReference type="PANTHER" id="PTHR43316">
    <property type="entry name" value="HYDROLASE, HALOACID DELAHOGENASE-RELATED"/>
    <property type="match status" value="1"/>
</dbReference>
<comment type="caution">
    <text evidence="2">The sequence shown here is derived from an EMBL/GenBank/DDBJ whole genome shotgun (WGS) entry which is preliminary data.</text>
</comment>
<evidence type="ECO:0000256" key="1">
    <source>
        <dbReference type="ARBA" id="ARBA00022801"/>
    </source>
</evidence>
<protein>
    <recommendedName>
        <fullName evidence="4">HAD family hydrolase</fullName>
    </recommendedName>
</protein>
<keyword evidence="3" id="KW-1185">Reference proteome</keyword>
<evidence type="ECO:0008006" key="4">
    <source>
        <dbReference type="Google" id="ProtNLM"/>
    </source>
</evidence>
<sequence>MGHLAEQGRHVAYPGTVIKAVVFDVGETLIDETRIWSRWADRLGVPRLTLLGVLGGMAALDRSYADAFALVRPGLDLEEESRRWAAEDPLGLRENFDADDLYPDVRPALAALRGLGLGVVVAGNQPVQAKAALEAMALPVDAIYTSAQWGVEKPDPAFYAHVAQVAGVAARHILYVGDRLDNDVLAAARSGLRTALLRRGPWGFLHAQRPQARSADLIVDDLFEVVEGVATL</sequence>
<dbReference type="SFLD" id="SFLDG01129">
    <property type="entry name" value="C1.5:_HAD__Beta-PGM__Phosphata"/>
    <property type="match status" value="1"/>
</dbReference>
<dbReference type="SFLD" id="SFLDS00003">
    <property type="entry name" value="Haloacid_Dehalogenase"/>
    <property type="match status" value="1"/>
</dbReference>
<dbReference type="EMBL" id="BONY01000011">
    <property type="protein sequence ID" value="GIH04098.1"/>
    <property type="molecule type" value="Genomic_DNA"/>
</dbReference>
<dbReference type="PANTHER" id="PTHR43316:SF3">
    <property type="entry name" value="HALOACID DEHALOGENASE, TYPE II (AFU_ORTHOLOGUE AFUA_2G07750)-RELATED"/>
    <property type="match status" value="1"/>
</dbReference>
<name>A0A8J3Q507_9ACTN</name>
<dbReference type="Pfam" id="PF00702">
    <property type="entry name" value="Hydrolase"/>
    <property type="match status" value="1"/>
</dbReference>
<dbReference type="NCBIfam" id="TIGR01549">
    <property type="entry name" value="HAD-SF-IA-v1"/>
    <property type="match status" value="1"/>
</dbReference>
<dbReference type="InterPro" id="IPR006439">
    <property type="entry name" value="HAD-SF_hydro_IA"/>
</dbReference>
<dbReference type="Gene3D" id="3.40.50.1000">
    <property type="entry name" value="HAD superfamily/HAD-like"/>
    <property type="match status" value="1"/>
</dbReference>
<dbReference type="InterPro" id="IPR023214">
    <property type="entry name" value="HAD_sf"/>
</dbReference>
<organism evidence="2 3">
    <name type="scientific">Rhizocola hellebori</name>
    <dbReference type="NCBI Taxonomy" id="1392758"/>
    <lineage>
        <taxon>Bacteria</taxon>
        <taxon>Bacillati</taxon>
        <taxon>Actinomycetota</taxon>
        <taxon>Actinomycetes</taxon>
        <taxon>Micromonosporales</taxon>
        <taxon>Micromonosporaceae</taxon>
        <taxon>Rhizocola</taxon>
    </lineage>
</organism>
<gene>
    <name evidence="2" type="ORF">Rhe02_21650</name>
</gene>
<dbReference type="SUPFAM" id="SSF56784">
    <property type="entry name" value="HAD-like"/>
    <property type="match status" value="1"/>
</dbReference>
<dbReference type="InterPro" id="IPR036412">
    <property type="entry name" value="HAD-like_sf"/>
</dbReference>
<accession>A0A8J3Q507</accession>
<evidence type="ECO:0000313" key="2">
    <source>
        <dbReference type="EMBL" id="GIH04098.1"/>
    </source>
</evidence>
<dbReference type="GO" id="GO:0016787">
    <property type="term" value="F:hydrolase activity"/>
    <property type="evidence" value="ECO:0007669"/>
    <property type="project" value="UniProtKB-KW"/>
</dbReference>
<reference evidence="2" key="1">
    <citation type="submission" date="2021-01" db="EMBL/GenBank/DDBJ databases">
        <title>Whole genome shotgun sequence of Rhizocola hellebori NBRC 109834.</title>
        <authorList>
            <person name="Komaki H."/>
            <person name="Tamura T."/>
        </authorList>
    </citation>
    <scope>NUCLEOTIDE SEQUENCE</scope>
    <source>
        <strain evidence="2">NBRC 109834</strain>
    </source>
</reference>
<proteinExistence type="predicted"/>
<keyword evidence="1" id="KW-0378">Hydrolase</keyword>